<dbReference type="OrthoDB" id="5845191at2759"/>
<feature type="signal peptide" evidence="1">
    <location>
        <begin position="1"/>
        <end position="21"/>
    </location>
</feature>
<dbReference type="PROSITE" id="PS50878">
    <property type="entry name" value="RT_POL"/>
    <property type="match status" value="1"/>
</dbReference>
<feature type="chain" id="PRO_5040413333" description="Reverse transcriptase domain-containing protein" evidence="1">
    <location>
        <begin position="22"/>
        <end position="95"/>
    </location>
</feature>
<keyword evidence="1" id="KW-0732">Signal</keyword>
<dbReference type="Proteomes" id="UP001142489">
    <property type="component" value="Unassembled WGS sequence"/>
</dbReference>
<dbReference type="AlphaFoldDB" id="A0A9Q0XH82"/>
<feature type="domain" description="Reverse transcriptase" evidence="2">
    <location>
        <begin position="1"/>
        <end position="81"/>
    </location>
</feature>
<keyword evidence="4" id="KW-1185">Reference proteome</keyword>
<evidence type="ECO:0000256" key="1">
    <source>
        <dbReference type="SAM" id="SignalP"/>
    </source>
</evidence>
<evidence type="ECO:0000313" key="4">
    <source>
        <dbReference type="Proteomes" id="UP001142489"/>
    </source>
</evidence>
<accession>A0A9Q0XH82</accession>
<dbReference type="EMBL" id="JAPFRF010000011">
    <property type="protein sequence ID" value="KAJ7315909.1"/>
    <property type="molecule type" value="Genomic_DNA"/>
</dbReference>
<name>A0A9Q0XH82_9SAUR</name>
<evidence type="ECO:0000259" key="2">
    <source>
        <dbReference type="PROSITE" id="PS50878"/>
    </source>
</evidence>
<comment type="caution">
    <text evidence="3">The sequence shown here is derived from an EMBL/GenBank/DDBJ whole genome shotgun (WGS) entry which is preliminary data.</text>
</comment>
<gene>
    <name evidence="3" type="ORF">JRQ81_002071</name>
</gene>
<reference evidence="3" key="1">
    <citation type="journal article" date="2023" name="DNA Res.">
        <title>Chromosome-level genome assembly of Phrynocephalus forsythii using third-generation DNA sequencing and Hi-C analysis.</title>
        <authorList>
            <person name="Qi Y."/>
            <person name="Zhao W."/>
            <person name="Zhao Y."/>
            <person name="Niu C."/>
            <person name="Cao S."/>
            <person name="Zhang Y."/>
        </authorList>
    </citation>
    <scope>NUCLEOTIDE SEQUENCE</scope>
    <source>
        <tissue evidence="3">Muscle</tissue>
    </source>
</reference>
<evidence type="ECO:0000313" key="3">
    <source>
        <dbReference type="EMBL" id="KAJ7315909.1"/>
    </source>
</evidence>
<organism evidence="3 4">
    <name type="scientific">Phrynocephalus forsythii</name>
    <dbReference type="NCBI Taxonomy" id="171643"/>
    <lineage>
        <taxon>Eukaryota</taxon>
        <taxon>Metazoa</taxon>
        <taxon>Chordata</taxon>
        <taxon>Craniata</taxon>
        <taxon>Vertebrata</taxon>
        <taxon>Euteleostomi</taxon>
        <taxon>Lepidosauria</taxon>
        <taxon>Squamata</taxon>
        <taxon>Bifurcata</taxon>
        <taxon>Unidentata</taxon>
        <taxon>Episquamata</taxon>
        <taxon>Toxicofera</taxon>
        <taxon>Iguania</taxon>
        <taxon>Acrodonta</taxon>
        <taxon>Agamidae</taxon>
        <taxon>Agaminae</taxon>
        <taxon>Phrynocephalus</taxon>
    </lineage>
</organism>
<sequence length="95" mass="10976">MALSRLLFILVMDTFIRDLQNLVTWMLLYMDSIMIASESTEDLERQAQTQSDHQVMLGLCLNVRNMEYLTTNPSEWGMIQIDGIDPARTGELKYS</sequence>
<dbReference type="InterPro" id="IPR000477">
    <property type="entry name" value="RT_dom"/>
</dbReference>
<proteinExistence type="predicted"/>
<protein>
    <recommendedName>
        <fullName evidence="2">Reverse transcriptase domain-containing protein</fullName>
    </recommendedName>
</protein>